<sequence>MSAVLVGPFVVPVPEGWEAVTDGLHTGVLVFDLAGDLSTVGERPESQLRPNVVLRFFTEESGGGVMAAAPRELFAEHALRPCTLVLAYDYAVTGAGLPVRRHHVVVDIDGQAVHSVRWYVGLGDAVLEMTLTFDEPWFGAEFWAVCDRVVSDITSAEMRSGGKEISGPIVPESGDREPESILAVDAPRLEAAESLDIGLSLLAGEREPWLSETEAPQDWLTEVAGSEALLRAEGVARGRPTVCEAYQVDGSVTLRTSVTWGSPGAEQVERRFLQATSSTAVLHMMAALDVRAGWQREVIAHASAEENLAADDVAWDVIAGGERAVSVLHQPRDVWTVRGRDGELVAHWLQPDGKGLLAVLHDDEAARLTVGPVDGWTVYLRLLEAWWRAYS</sequence>
<keyword evidence="2" id="KW-1185">Reference proteome</keyword>
<comment type="caution">
    <text evidence="1">The sequence shown here is derived from an EMBL/GenBank/DDBJ whole genome shotgun (WGS) entry which is preliminary data.</text>
</comment>
<accession>A0A7W7M448</accession>
<gene>
    <name evidence="1" type="ORF">HDA30_001802</name>
</gene>
<organism evidence="1 2">
    <name type="scientific">Micrococcus cohnii</name>
    <dbReference type="NCBI Taxonomy" id="993416"/>
    <lineage>
        <taxon>Bacteria</taxon>
        <taxon>Bacillati</taxon>
        <taxon>Actinomycetota</taxon>
        <taxon>Actinomycetes</taxon>
        <taxon>Micrococcales</taxon>
        <taxon>Micrococcaceae</taxon>
        <taxon>Micrococcus</taxon>
    </lineage>
</organism>
<dbReference type="EMBL" id="JACHNA010000001">
    <property type="protein sequence ID" value="MBB4736294.1"/>
    <property type="molecule type" value="Genomic_DNA"/>
</dbReference>
<name>A0A7W7M448_9MICC</name>
<dbReference type="RefSeq" id="WP_158496920.1">
    <property type="nucleotide sequence ID" value="NZ_JACHNA010000001.1"/>
</dbReference>
<dbReference type="AlphaFoldDB" id="A0A7W7M448"/>
<dbReference type="Proteomes" id="UP000540191">
    <property type="component" value="Unassembled WGS sequence"/>
</dbReference>
<protein>
    <submittedName>
        <fullName evidence="1">Uncharacterized protein</fullName>
    </submittedName>
</protein>
<evidence type="ECO:0000313" key="2">
    <source>
        <dbReference type="Proteomes" id="UP000540191"/>
    </source>
</evidence>
<reference evidence="1 2" key="1">
    <citation type="submission" date="2020-08" db="EMBL/GenBank/DDBJ databases">
        <title>Sequencing the genomes of 1000 actinobacteria strains.</title>
        <authorList>
            <person name="Klenk H.-P."/>
        </authorList>
    </citation>
    <scope>NUCLEOTIDE SEQUENCE [LARGE SCALE GENOMIC DNA]</scope>
    <source>
        <strain evidence="1 2">DSM 23974</strain>
    </source>
</reference>
<evidence type="ECO:0000313" key="1">
    <source>
        <dbReference type="EMBL" id="MBB4736294.1"/>
    </source>
</evidence>
<proteinExistence type="predicted"/>